<accession>A0ABX6RX04</accession>
<reference evidence="4 5" key="1">
    <citation type="submission" date="2020-06" db="EMBL/GenBank/DDBJ databases">
        <title>Metabacillus dokdonensis sp. nov., isolated from the rhizosphere of Elymus tsukushiensis, a plant native to the Dokdo Islands, Republic of Korea.</title>
        <authorList>
            <person name="Lee S.Y."/>
            <person name="Hwang Y.J."/>
            <person name="Son J.S."/>
            <person name="Ghim S.Y."/>
        </authorList>
    </citation>
    <scope>NUCLEOTIDE SEQUENCE [LARGE SCALE GENOMIC DNA]</scope>
    <source>
        <strain evidence="4 5">KUDC1714</strain>
    </source>
</reference>
<protein>
    <submittedName>
        <fullName evidence="4">IS3 family transposase</fullName>
    </submittedName>
</protein>
<gene>
    <name evidence="4" type="ORF">HUW50_00230</name>
</gene>
<proteinExistence type="predicted"/>
<dbReference type="Gene3D" id="3.30.420.10">
    <property type="entry name" value="Ribonuclease H-like superfamily/Ribonuclease H"/>
    <property type="match status" value="1"/>
</dbReference>
<feature type="domain" description="Integrase catalytic" evidence="3">
    <location>
        <begin position="276"/>
        <end position="440"/>
    </location>
</feature>
<dbReference type="PROSITE" id="PS50994">
    <property type="entry name" value="INTEGRASE"/>
    <property type="match status" value="1"/>
</dbReference>
<dbReference type="EMBL" id="CP055263">
    <property type="protein sequence ID" value="QNF26112.1"/>
    <property type="molecule type" value="Genomic_DNA"/>
</dbReference>
<dbReference type="InterPro" id="IPR036397">
    <property type="entry name" value="RNaseH_sf"/>
</dbReference>
<dbReference type="InterPro" id="IPR012337">
    <property type="entry name" value="RNaseH-like_sf"/>
</dbReference>
<evidence type="ECO:0000256" key="1">
    <source>
        <dbReference type="ARBA" id="ARBA00002286"/>
    </source>
</evidence>
<dbReference type="NCBIfam" id="NF033516">
    <property type="entry name" value="transpos_IS3"/>
    <property type="match status" value="1"/>
</dbReference>
<keyword evidence="5" id="KW-1185">Reference proteome</keyword>
<dbReference type="Pfam" id="PF13276">
    <property type="entry name" value="HTH_21"/>
    <property type="match status" value="1"/>
</dbReference>
<evidence type="ECO:0000313" key="4">
    <source>
        <dbReference type="EMBL" id="QNF26112.1"/>
    </source>
</evidence>
<evidence type="ECO:0000259" key="3">
    <source>
        <dbReference type="PROSITE" id="PS50994"/>
    </source>
</evidence>
<comment type="function">
    <text evidence="1">Involved in the transposition of the insertion sequence.</text>
</comment>
<dbReference type="SUPFAM" id="SSF46689">
    <property type="entry name" value="Homeodomain-like"/>
    <property type="match status" value="1"/>
</dbReference>
<dbReference type="InterPro" id="IPR046929">
    <property type="entry name" value="HTH_Tnp"/>
</dbReference>
<feature type="coiled-coil region" evidence="2">
    <location>
        <begin position="110"/>
        <end position="140"/>
    </location>
</feature>
<name>A0ABX6RX04_9BACI</name>
<dbReference type="Pfam" id="PF20310">
    <property type="entry name" value="HTH_Tnp_2"/>
    <property type="match status" value="1"/>
</dbReference>
<dbReference type="Pfam" id="PF13333">
    <property type="entry name" value="rve_2"/>
    <property type="match status" value="1"/>
</dbReference>
<sequence length="442" mass="52032">MSKIIFNEFQRQQLENNPNVNHVSDRSISYKPEFKIAAIKEYKNGKGPTDIFIEYGFDLDIIGSKKPQQCLKRWRKTYEKYGEEGFKNELRGKGSTGRPSSKDLTVEDKLKKAEARIAFLEMEKRLLKKVRRTREEGEETKLTLSEKFQLIEATIRRYGLVRMVSYLCELATEKRKSYYAWLKAEPKRIDRERKDVQDYKLIKQVFDEKNGKSGGRDIRMVLENDYFTVMNLKKIYRIMNKFNLKSKIRRSNPYKRMAQATQEHRTCPNILNRNFVHSEPGKVLLTDITYLYLENGIPVYLSCVKDGSTREILAYYLSTTLEMRLVYRTLDNLINALDGNVHPEAILHSDQGFHYTNPEYRKKVKKLGFIQSMSRKGNCWDNAPIESFFGHLKDEIDASSCQTLTELKGVIEDYMVYYNTYRYQWGLKKMAPEQYRSHLLSA</sequence>
<organism evidence="4 5">
    <name type="scientific">Metabacillus elymi</name>
    <dbReference type="NCBI Taxonomy" id="2745198"/>
    <lineage>
        <taxon>Bacteria</taxon>
        <taxon>Bacillati</taxon>
        <taxon>Bacillota</taxon>
        <taxon>Bacilli</taxon>
        <taxon>Bacillales</taxon>
        <taxon>Bacillaceae</taxon>
        <taxon>Metabacillus</taxon>
    </lineage>
</organism>
<dbReference type="SUPFAM" id="SSF53098">
    <property type="entry name" value="Ribonuclease H-like"/>
    <property type="match status" value="1"/>
</dbReference>
<dbReference type="InterPro" id="IPR025948">
    <property type="entry name" value="HTH-like_dom"/>
</dbReference>
<dbReference type="InterPro" id="IPR050900">
    <property type="entry name" value="Transposase_IS3/IS150/IS904"/>
</dbReference>
<evidence type="ECO:0000256" key="2">
    <source>
        <dbReference type="SAM" id="Coils"/>
    </source>
</evidence>
<keyword evidence="2" id="KW-0175">Coiled coil</keyword>
<dbReference type="RefSeq" id="WP_185653558.1">
    <property type="nucleotide sequence ID" value="NZ_CP055263.1"/>
</dbReference>
<dbReference type="Proteomes" id="UP000515490">
    <property type="component" value="Chromosome"/>
</dbReference>
<dbReference type="InterPro" id="IPR048020">
    <property type="entry name" value="Transpos_IS3"/>
</dbReference>
<dbReference type="PANTHER" id="PTHR46889">
    <property type="entry name" value="TRANSPOSASE INSF FOR INSERTION SEQUENCE IS3B-RELATED"/>
    <property type="match status" value="1"/>
</dbReference>
<dbReference type="PANTHER" id="PTHR46889:SF5">
    <property type="entry name" value="INTEGRASE PROTEIN"/>
    <property type="match status" value="1"/>
</dbReference>
<dbReference type="Pfam" id="PF00665">
    <property type="entry name" value="rve"/>
    <property type="match status" value="1"/>
</dbReference>
<evidence type="ECO:0000313" key="5">
    <source>
        <dbReference type="Proteomes" id="UP000515490"/>
    </source>
</evidence>
<dbReference type="InterPro" id="IPR009057">
    <property type="entry name" value="Homeodomain-like_sf"/>
</dbReference>
<dbReference type="InterPro" id="IPR001584">
    <property type="entry name" value="Integrase_cat-core"/>
</dbReference>